<evidence type="ECO:0000256" key="1">
    <source>
        <dbReference type="ARBA" id="ARBA00022737"/>
    </source>
</evidence>
<feature type="compositionally biased region" description="Polar residues" evidence="4">
    <location>
        <begin position="249"/>
        <end position="261"/>
    </location>
</feature>
<dbReference type="PRINTS" id="PR01415">
    <property type="entry name" value="ANKYRIN"/>
</dbReference>
<dbReference type="AlphaFoldDB" id="A0AAV2JGL5"/>
<dbReference type="Pfam" id="PF13637">
    <property type="entry name" value="Ank_4"/>
    <property type="match status" value="1"/>
</dbReference>
<dbReference type="SMART" id="SM00248">
    <property type="entry name" value="ANK"/>
    <property type="match status" value="6"/>
</dbReference>
<evidence type="ECO:0000256" key="3">
    <source>
        <dbReference type="PROSITE-ProRule" id="PRU00023"/>
    </source>
</evidence>
<dbReference type="InterPro" id="IPR036770">
    <property type="entry name" value="Ankyrin_rpt-contain_sf"/>
</dbReference>
<feature type="compositionally biased region" description="Polar residues" evidence="4">
    <location>
        <begin position="547"/>
        <end position="558"/>
    </location>
</feature>
<gene>
    <name evidence="5" type="ORF">KC01_LOCUS7234</name>
</gene>
<dbReference type="PROSITE" id="PS50088">
    <property type="entry name" value="ANK_REPEAT"/>
    <property type="match status" value="4"/>
</dbReference>
<evidence type="ECO:0000256" key="4">
    <source>
        <dbReference type="SAM" id="MobiDB-lite"/>
    </source>
</evidence>
<feature type="region of interest" description="Disordered" evidence="4">
    <location>
        <begin position="690"/>
        <end position="711"/>
    </location>
</feature>
<organism evidence="5 6">
    <name type="scientific">Knipowitschia caucasica</name>
    <name type="common">Caucasian dwarf goby</name>
    <name type="synonym">Pomatoschistus caucasicus</name>
    <dbReference type="NCBI Taxonomy" id="637954"/>
    <lineage>
        <taxon>Eukaryota</taxon>
        <taxon>Metazoa</taxon>
        <taxon>Chordata</taxon>
        <taxon>Craniata</taxon>
        <taxon>Vertebrata</taxon>
        <taxon>Euteleostomi</taxon>
        <taxon>Actinopterygii</taxon>
        <taxon>Neopterygii</taxon>
        <taxon>Teleostei</taxon>
        <taxon>Neoteleostei</taxon>
        <taxon>Acanthomorphata</taxon>
        <taxon>Gobiaria</taxon>
        <taxon>Gobiiformes</taxon>
        <taxon>Gobioidei</taxon>
        <taxon>Gobiidae</taxon>
        <taxon>Gobiinae</taxon>
        <taxon>Knipowitschia</taxon>
    </lineage>
</organism>
<feature type="compositionally biased region" description="Basic residues" evidence="4">
    <location>
        <begin position="226"/>
        <end position="239"/>
    </location>
</feature>
<name>A0AAV2JGL5_KNICA</name>
<feature type="compositionally biased region" description="Polar residues" evidence="4">
    <location>
        <begin position="691"/>
        <end position="711"/>
    </location>
</feature>
<feature type="repeat" description="ANK" evidence="3">
    <location>
        <begin position="31"/>
        <end position="63"/>
    </location>
</feature>
<feature type="region of interest" description="Disordered" evidence="4">
    <location>
        <begin position="226"/>
        <end position="326"/>
    </location>
</feature>
<dbReference type="GO" id="GO:0005737">
    <property type="term" value="C:cytoplasm"/>
    <property type="evidence" value="ECO:0007669"/>
    <property type="project" value="TreeGrafter"/>
</dbReference>
<proteinExistence type="predicted"/>
<dbReference type="SUPFAM" id="SSF48403">
    <property type="entry name" value="Ankyrin repeat"/>
    <property type="match status" value="1"/>
</dbReference>
<dbReference type="Pfam" id="PF12796">
    <property type="entry name" value="Ank_2"/>
    <property type="match status" value="1"/>
</dbReference>
<dbReference type="PANTHER" id="PTHR24198">
    <property type="entry name" value="ANKYRIN REPEAT AND PROTEIN KINASE DOMAIN-CONTAINING PROTEIN"/>
    <property type="match status" value="1"/>
</dbReference>
<dbReference type="InterPro" id="IPR002110">
    <property type="entry name" value="Ankyrin_rpt"/>
</dbReference>
<dbReference type="PANTHER" id="PTHR24198:SF185">
    <property type="entry name" value="ANKYRIN-3"/>
    <property type="match status" value="1"/>
</dbReference>
<feature type="repeat" description="ANK" evidence="3">
    <location>
        <begin position="64"/>
        <end position="96"/>
    </location>
</feature>
<evidence type="ECO:0000256" key="2">
    <source>
        <dbReference type="ARBA" id="ARBA00023043"/>
    </source>
</evidence>
<feature type="region of interest" description="Disordered" evidence="4">
    <location>
        <begin position="541"/>
        <end position="567"/>
    </location>
</feature>
<protein>
    <recommendedName>
        <fullName evidence="7">Ankyrin repeat domain-containing protein 6-like</fullName>
    </recommendedName>
</protein>
<feature type="region of interest" description="Disordered" evidence="4">
    <location>
        <begin position="465"/>
        <end position="488"/>
    </location>
</feature>
<feature type="repeat" description="ANK" evidence="3">
    <location>
        <begin position="162"/>
        <end position="194"/>
    </location>
</feature>
<keyword evidence="2 3" id="KW-0040">ANK repeat</keyword>
<dbReference type="Proteomes" id="UP001497482">
    <property type="component" value="Chromosome 12"/>
</dbReference>
<feature type="repeat" description="ANK" evidence="3">
    <location>
        <begin position="129"/>
        <end position="161"/>
    </location>
</feature>
<dbReference type="Gene3D" id="1.25.40.20">
    <property type="entry name" value="Ankyrin repeat-containing domain"/>
    <property type="match status" value="3"/>
</dbReference>
<keyword evidence="1" id="KW-0677">Repeat</keyword>
<dbReference type="PROSITE" id="PS50297">
    <property type="entry name" value="ANK_REP_REGION"/>
    <property type="match status" value="3"/>
</dbReference>
<accession>A0AAV2JGL5</accession>
<feature type="compositionally biased region" description="Basic and acidic residues" evidence="4">
    <location>
        <begin position="291"/>
        <end position="326"/>
    </location>
</feature>
<dbReference type="EMBL" id="OZ035834">
    <property type="protein sequence ID" value="CAL1575725.1"/>
    <property type="molecule type" value="Genomic_DNA"/>
</dbReference>
<feature type="compositionally biased region" description="Basic and acidic residues" evidence="4">
    <location>
        <begin position="269"/>
        <end position="283"/>
    </location>
</feature>
<sequence>MAATSQTSTARAVMSEQALIGAASVSLWGPRQRTALHRAAMVGDTDTVSALTKGGCALDLQDKDGNTALHEASWHGFTSCVKQLVKTGADVNVRNKAGNIALHLASQNSHVPSARLLMLGSSIDSKNNVGETCLHVAARYDNRDIVKILISSQCSLTEKNERGDTALHIAAALNHKKMVQLLLEAGLDANLKNNAGRTALDKARDNNHKDLAVVLARAPQVHRFLRGRTIKKQRERHRSQSACRVEAEPNQTVEQGSSSATEDAPSVEQQEKSKGFKTHKEDISPISNENQKIRKQEEKDKIWVERKAKDPNRKQHLKDGRRQHEFEDSDDLHLQFKDSYQLYTLYRDKDGNVRQSPANGCHCKPLLKRLESELKLTQDEMRLQLRNVQEEVKSTIGQMDRRNRRQIKVVDMINQARAAAERRHLMYRMEQQAAQGREEARVTEAAVRSELKKWCVSELKPRDVPATPRGAPYSRLVHSPSAGQSCGESDLESLPLLSVLSSDSSSSLATYVNIAPSWSSWSLGSEQETSRKYFEMKVDRSPDDYENTTPAASASKRPSMQRVEEQDSDCSAVVAVRGEGFGNSSKSSDCPPRWVSPKGHVHEMVKMGHNQDRTIEVYKDRPPTENTLMMERAQLHAAEVSQRFLETVSSQLELWCERKILEVERQTEVQAQKDKQELLQRISTLEAELQSLRTNDSSQSTEHNHSPSLQN</sequence>
<evidence type="ECO:0000313" key="6">
    <source>
        <dbReference type="Proteomes" id="UP001497482"/>
    </source>
</evidence>
<reference evidence="5 6" key="1">
    <citation type="submission" date="2024-04" db="EMBL/GenBank/DDBJ databases">
        <authorList>
            <person name="Waldvogel A.-M."/>
            <person name="Schoenle A."/>
        </authorList>
    </citation>
    <scope>NUCLEOTIDE SEQUENCE [LARGE SCALE GENOMIC DNA]</scope>
</reference>
<evidence type="ECO:0008006" key="7">
    <source>
        <dbReference type="Google" id="ProtNLM"/>
    </source>
</evidence>
<dbReference type="Pfam" id="PF00023">
    <property type="entry name" value="Ank"/>
    <property type="match status" value="1"/>
</dbReference>
<keyword evidence="6" id="KW-1185">Reference proteome</keyword>
<evidence type="ECO:0000313" key="5">
    <source>
        <dbReference type="EMBL" id="CAL1575725.1"/>
    </source>
</evidence>